<evidence type="ECO:0000256" key="1">
    <source>
        <dbReference type="SAM" id="MobiDB-lite"/>
    </source>
</evidence>
<name>A0A410GEK5_9BURK</name>
<keyword evidence="3" id="KW-1185">Reference proteome</keyword>
<feature type="compositionally biased region" description="Basic residues" evidence="1">
    <location>
        <begin position="83"/>
        <end position="95"/>
    </location>
</feature>
<evidence type="ECO:0000313" key="2">
    <source>
        <dbReference type="EMBL" id="QAA94730.1"/>
    </source>
</evidence>
<evidence type="ECO:0000313" key="3">
    <source>
        <dbReference type="Proteomes" id="UP000283474"/>
    </source>
</evidence>
<dbReference type="AlphaFoldDB" id="A0A410GEK5"/>
<gene>
    <name evidence="2" type="ORF">CKA81_13410</name>
</gene>
<dbReference type="RefSeq" id="WP_128355726.1">
    <property type="nucleotide sequence ID" value="NZ_CP022987.1"/>
</dbReference>
<dbReference type="EMBL" id="CP022987">
    <property type="protein sequence ID" value="QAA94730.1"/>
    <property type="molecule type" value="Genomic_DNA"/>
</dbReference>
<accession>A0A410GEK5</accession>
<organism evidence="2 3">
    <name type="scientific">Pollutimonas thiosulfatoxidans</name>
    <dbReference type="NCBI Taxonomy" id="2028345"/>
    <lineage>
        <taxon>Bacteria</taxon>
        <taxon>Pseudomonadati</taxon>
        <taxon>Pseudomonadota</taxon>
        <taxon>Betaproteobacteria</taxon>
        <taxon>Burkholderiales</taxon>
        <taxon>Alcaligenaceae</taxon>
        <taxon>Pollutimonas</taxon>
    </lineage>
</organism>
<reference evidence="2 3" key="1">
    <citation type="submission" date="2017-08" db="EMBL/GenBank/DDBJ databases">
        <authorList>
            <person name="Park S.-J."/>
            <person name="Kim H."/>
        </authorList>
    </citation>
    <scope>NUCLEOTIDE SEQUENCE [LARGE SCALE GENOMIC DNA]</scope>
    <source>
        <strain evidence="3">ye3</strain>
    </source>
</reference>
<dbReference type="PROSITE" id="PS51257">
    <property type="entry name" value="PROKAR_LIPOPROTEIN"/>
    <property type="match status" value="1"/>
</dbReference>
<protein>
    <recommendedName>
        <fullName evidence="4">Glycine zipper 2TM domain-containing protein</fullName>
    </recommendedName>
</protein>
<evidence type="ECO:0008006" key="4">
    <source>
        <dbReference type="Google" id="ProtNLM"/>
    </source>
</evidence>
<proteinExistence type="predicted"/>
<feature type="compositionally biased region" description="Basic and acidic residues" evidence="1">
    <location>
        <begin position="71"/>
        <end position="82"/>
    </location>
</feature>
<dbReference type="KEGG" id="pus:CKA81_13410"/>
<feature type="region of interest" description="Disordered" evidence="1">
    <location>
        <begin position="71"/>
        <end position="95"/>
    </location>
</feature>
<sequence length="95" mass="9982">MKLHRNFVRVATVGLLALTLVGCAHHDRKTSNTLMGAGLGAAAGAVVTGGDPLYTLGGAAAGGLLGNVLTEDRQYRGKESRSRGRGHKKHHRGRR</sequence>
<dbReference type="Proteomes" id="UP000283474">
    <property type="component" value="Chromosome"/>
</dbReference>